<feature type="transmembrane region" description="Helical" evidence="2">
    <location>
        <begin position="352"/>
        <end position="373"/>
    </location>
</feature>
<dbReference type="Gene3D" id="2.60.40.200">
    <property type="entry name" value="Superoxide dismutase, copper/zinc binding domain"/>
    <property type="match status" value="1"/>
</dbReference>
<keyword evidence="2" id="KW-1133">Transmembrane helix</keyword>
<evidence type="ECO:0000313" key="4">
    <source>
        <dbReference type="EMBL" id="RKP06512.1"/>
    </source>
</evidence>
<name>A0A4P9XL51_9FUNG</name>
<evidence type="ECO:0008006" key="6">
    <source>
        <dbReference type="Google" id="ProtNLM"/>
    </source>
</evidence>
<dbReference type="GO" id="GO:0046872">
    <property type="term" value="F:metal ion binding"/>
    <property type="evidence" value="ECO:0007669"/>
    <property type="project" value="InterPro"/>
</dbReference>
<feature type="compositionally biased region" description="Low complexity" evidence="1">
    <location>
        <begin position="71"/>
        <end position="86"/>
    </location>
</feature>
<keyword evidence="5" id="KW-1185">Reference proteome</keyword>
<sequence>MRVSDLRTSAPGGLSRPTFTLLLVMFMTAMALVSAVAGDRPAFLPAPTPLGPRPFPIRLGLRALSQAPYQPTSTATKTSSADTKPTNAVQPKQDSDAYPTAAQAEIKMNGVQAIIRFDLVNLTNWMAPPENQRVVGGYSPPANTSMKPPLLTSEVYGDLNVSLPNADGFKSHVNGKRLITGLRIQVDISSGLADRRDGAGYAMHVHGGNCSDIGTHLNPTKVDAIGCYDSGTEGDNVIRPNGPDATCPCRPGAPLESCEAGNLADKWGLLRALDNSTTNAAVPVVWYDPTLNMVGNNSVLGQSLVLHWPNRTMMACATINFVGSDGVVRDSGNDRTSSASTWRHLRATPLHFSWPTLLTVFMALATLAAAALMSQDI</sequence>
<feature type="region of interest" description="Disordered" evidence="1">
    <location>
        <begin position="68"/>
        <end position="97"/>
    </location>
</feature>
<dbReference type="SUPFAM" id="SSF49329">
    <property type="entry name" value="Cu,Zn superoxide dismutase-like"/>
    <property type="match status" value="1"/>
</dbReference>
<dbReference type="OrthoDB" id="159229at2759"/>
<reference evidence="5" key="1">
    <citation type="journal article" date="2018" name="Nat. Microbiol.">
        <title>Leveraging single-cell genomics to expand the fungal tree of life.</title>
        <authorList>
            <person name="Ahrendt S.R."/>
            <person name="Quandt C.A."/>
            <person name="Ciobanu D."/>
            <person name="Clum A."/>
            <person name="Salamov A."/>
            <person name="Andreopoulos B."/>
            <person name="Cheng J.F."/>
            <person name="Woyke T."/>
            <person name="Pelin A."/>
            <person name="Henrissat B."/>
            <person name="Reynolds N.K."/>
            <person name="Benny G.L."/>
            <person name="Smith M.E."/>
            <person name="James T.Y."/>
            <person name="Grigoriev I.V."/>
        </authorList>
    </citation>
    <scope>NUCLEOTIDE SEQUENCE [LARGE SCALE GENOMIC DNA]</scope>
    <source>
        <strain evidence="5">RSA 1356</strain>
    </source>
</reference>
<dbReference type="EMBL" id="KZ992868">
    <property type="protein sequence ID" value="RKP06512.1"/>
    <property type="molecule type" value="Genomic_DNA"/>
</dbReference>
<organism evidence="4 5">
    <name type="scientific">Thamnocephalis sphaerospora</name>
    <dbReference type="NCBI Taxonomy" id="78915"/>
    <lineage>
        <taxon>Eukaryota</taxon>
        <taxon>Fungi</taxon>
        <taxon>Fungi incertae sedis</taxon>
        <taxon>Zoopagomycota</taxon>
        <taxon>Zoopagomycotina</taxon>
        <taxon>Zoopagomycetes</taxon>
        <taxon>Zoopagales</taxon>
        <taxon>Sigmoideomycetaceae</taxon>
        <taxon>Thamnocephalis</taxon>
    </lineage>
</organism>
<evidence type="ECO:0000256" key="3">
    <source>
        <dbReference type="SAM" id="SignalP"/>
    </source>
</evidence>
<keyword evidence="2" id="KW-0472">Membrane</keyword>
<keyword evidence="3" id="KW-0732">Signal</keyword>
<dbReference type="Proteomes" id="UP000271241">
    <property type="component" value="Unassembled WGS sequence"/>
</dbReference>
<evidence type="ECO:0000256" key="1">
    <source>
        <dbReference type="SAM" id="MobiDB-lite"/>
    </source>
</evidence>
<accession>A0A4P9XL51</accession>
<evidence type="ECO:0000256" key="2">
    <source>
        <dbReference type="SAM" id="Phobius"/>
    </source>
</evidence>
<feature type="signal peptide" evidence="3">
    <location>
        <begin position="1"/>
        <end position="35"/>
    </location>
</feature>
<dbReference type="AlphaFoldDB" id="A0A4P9XL51"/>
<proteinExistence type="predicted"/>
<dbReference type="InterPro" id="IPR036423">
    <property type="entry name" value="SOD-like_Cu/Zn_dom_sf"/>
</dbReference>
<protein>
    <recommendedName>
        <fullName evidence="6">Superoxide dismutase copper/zinc binding domain-containing protein</fullName>
    </recommendedName>
</protein>
<feature type="chain" id="PRO_5020393761" description="Superoxide dismutase copper/zinc binding domain-containing protein" evidence="3">
    <location>
        <begin position="36"/>
        <end position="377"/>
    </location>
</feature>
<evidence type="ECO:0000313" key="5">
    <source>
        <dbReference type="Proteomes" id="UP000271241"/>
    </source>
</evidence>
<dbReference type="GO" id="GO:0006801">
    <property type="term" value="P:superoxide metabolic process"/>
    <property type="evidence" value="ECO:0007669"/>
    <property type="project" value="InterPro"/>
</dbReference>
<keyword evidence="2" id="KW-0812">Transmembrane</keyword>
<gene>
    <name evidence="4" type="ORF">THASP1DRAFT_31675</name>
</gene>